<evidence type="ECO:0000313" key="3">
    <source>
        <dbReference type="Proteomes" id="UP001433268"/>
    </source>
</evidence>
<dbReference type="EMBL" id="JAQQWN010000010">
    <property type="protein sequence ID" value="KAK8062120.1"/>
    <property type="molecule type" value="Genomic_DNA"/>
</dbReference>
<reference evidence="2 3" key="1">
    <citation type="submission" date="2023-01" db="EMBL/GenBank/DDBJ databases">
        <title>Analysis of 21 Apiospora genomes using comparative genomics revels a genus with tremendous synthesis potential of carbohydrate active enzymes and secondary metabolites.</title>
        <authorList>
            <person name="Sorensen T."/>
        </authorList>
    </citation>
    <scope>NUCLEOTIDE SEQUENCE [LARGE SCALE GENOMIC DNA]</scope>
    <source>
        <strain evidence="2 3">CBS 114990</strain>
    </source>
</reference>
<accession>A0ABR1UVP8</accession>
<dbReference type="RefSeq" id="XP_066660719.1">
    <property type="nucleotide sequence ID" value="XM_066818531.1"/>
</dbReference>
<proteinExistence type="predicted"/>
<dbReference type="GeneID" id="92051591"/>
<comment type="caution">
    <text evidence="2">The sequence shown here is derived from an EMBL/GenBank/DDBJ whole genome shotgun (WGS) entry which is preliminary data.</text>
</comment>
<evidence type="ECO:0000313" key="2">
    <source>
        <dbReference type="EMBL" id="KAK8062120.1"/>
    </source>
</evidence>
<keyword evidence="3" id="KW-1185">Reference proteome</keyword>
<feature type="region of interest" description="Disordered" evidence="1">
    <location>
        <begin position="130"/>
        <end position="168"/>
    </location>
</feature>
<feature type="region of interest" description="Disordered" evidence="1">
    <location>
        <begin position="205"/>
        <end position="255"/>
    </location>
</feature>
<dbReference type="Proteomes" id="UP001433268">
    <property type="component" value="Unassembled WGS sequence"/>
</dbReference>
<name>A0ABR1UVP8_9PEZI</name>
<protein>
    <submittedName>
        <fullName evidence="2">Uncharacterized protein</fullName>
    </submittedName>
</protein>
<organism evidence="2 3">
    <name type="scientific">Apiospora hydei</name>
    <dbReference type="NCBI Taxonomy" id="1337664"/>
    <lineage>
        <taxon>Eukaryota</taxon>
        <taxon>Fungi</taxon>
        <taxon>Dikarya</taxon>
        <taxon>Ascomycota</taxon>
        <taxon>Pezizomycotina</taxon>
        <taxon>Sordariomycetes</taxon>
        <taxon>Xylariomycetidae</taxon>
        <taxon>Amphisphaeriales</taxon>
        <taxon>Apiosporaceae</taxon>
        <taxon>Apiospora</taxon>
    </lineage>
</organism>
<feature type="compositionally biased region" description="Low complexity" evidence="1">
    <location>
        <begin position="149"/>
        <end position="158"/>
    </location>
</feature>
<sequence>MSRTSLDFGNSPHVNSAPWLFSDPYAYQYADIPEHIRTISTAAARQPPRSEKEAQAASSTGVVMGAVEAGSVPGRVEMGDSSAPGMRFELEGCSDARGDLAKLTITSSGPTTGVASPLTPGCLQVGGSELKSPRGQDPNGEGMELFLAPTTPSTPTSPAVVGQQGGSGLLRRATATRMSARPCKTGVVPTVPAVPIAEARRGDAAASLRDGASEHPAAADVSAAGTAQRPAAASPSPPADPAQPPTAPAPPEAAEPLPAVLSDHRHRAPVANHLARAGVGFGLDLARDRLGPAAGLLGAGSGCGEEAGVEGVEGL</sequence>
<evidence type="ECO:0000256" key="1">
    <source>
        <dbReference type="SAM" id="MobiDB-lite"/>
    </source>
</evidence>
<feature type="compositionally biased region" description="Pro residues" evidence="1">
    <location>
        <begin position="235"/>
        <end position="253"/>
    </location>
</feature>
<gene>
    <name evidence="2" type="ORF">PG997_014217</name>
</gene>